<evidence type="ECO:0000313" key="2">
    <source>
        <dbReference type="EMBL" id="MDC0671240.1"/>
    </source>
</evidence>
<dbReference type="EMBL" id="JAQNDN010000015">
    <property type="protein sequence ID" value="MDC0671240.1"/>
    <property type="molecule type" value="Genomic_DNA"/>
</dbReference>
<sequence>MRRLQLVCLTGWMALVGCGGEAKKAEGAKAAPAVEATQADAKAPPANDLPDATELLAKVVEASGGAAKLDEIKSFYQEMTVEILGAGISGAGKTWSKGDDFYLEITLPGVGVSTGGGKAGKLWTLDPIQGLRELTGKEAAMAEMGTSLNIAHDWKRFFDKAETVKVEEVGGKKFAEVVLTASKSGNTVTLRIDLADNRVVSQKLKQFSSMGEIPVEVTLADYREQNGVWFAYEQVADMKLQKLKTTTTKLELNVPVDESKFALPGSEPPPEAKADTKAPADAKADGAKK</sequence>
<keyword evidence="3" id="KW-1185">Reference proteome</keyword>
<protein>
    <recommendedName>
        <fullName evidence="4">Outer membrane lipoprotein-sorting protein</fullName>
    </recommendedName>
</protein>
<reference evidence="2 3" key="1">
    <citation type="submission" date="2022-11" db="EMBL/GenBank/DDBJ databases">
        <title>Minimal conservation of predation-associated metabolite biosynthetic gene clusters underscores biosynthetic potential of Myxococcota including descriptions for ten novel species: Archangium lansinium sp. nov., Myxococcus landrumus sp. nov., Nannocystis bai.</title>
        <authorList>
            <person name="Ahearne A."/>
            <person name="Stevens C."/>
            <person name="Dowd S."/>
        </authorList>
    </citation>
    <scope>NUCLEOTIDE SEQUENCE [LARGE SCALE GENOMIC DNA]</scope>
    <source>
        <strain evidence="2 3">NCELM</strain>
    </source>
</reference>
<proteinExistence type="predicted"/>
<feature type="region of interest" description="Disordered" evidence="1">
    <location>
        <begin position="257"/>
        <end position="289"/>
    </location>
</feature>
<evidence type="ECO:0000313" key="3">
    <source>
        <dbReference type="Proteomes" id="UP001217838"/>
    </source>
</evidence>
<evidence type="ECO:0000256" key="1">
    <source>
        <dbReference type="SAM" id="MobiDB-lite"/>
    </source>
</evidence>
<dbReference type="Proteomes" id="UP001217838">
    <property type="component" value="Unassembled WGS sequence"/>
</dbReference>
<accession>A0ABT5BAT2</accession>
<dbReference type="PROSITE" id="PS51257">
    <property type="entry name" value="PROKAR_LIPOPROTEIN"/>
    <property type="match status" value="1"/>
</dbReference>
<evidence type="ECO:0008006" key="4">
    <source>
        <dbReference type="Google" id="ProtNLM"/>
    </source>
</evidence>
<dbReference type="RefSeq" id="WP_272001346.1">
    <property type="nucleotide sequence ID" value="NZ_JAQNDN010000015.1"/>
</dbReference>
<organism evidence="2 3">
    <name type="scientific">Nannocystis radixulma</name>
    <dbReference type="NCBI Taxonomy" id="2995305"/>
    <lineage>
        <taxon>Bacteria</taxon>
        <taxon>Pseudomonadati</taxon>
        <taxon>Myxococcota</taxon>
        <taxon>Polyangia</taxon>
        <taxon>Nannocystales</taxon>
        <taxon>Nannocystaceae</taxon>
        <taxon>Nannocystis</taxon>
    </lineage>
</organism>
<feature type="compositionally biased region" description="Basic and acidic residues" evidence="1">
    <location>
        <begin position="270"/>
        <end position="289"/>
    </location>
</feature>
<comment type="caution">
    <text evidence="2">The sequence shown here is derived from an EMBL/GenBank/DDBJ whole genome shotgun (WGS) entry which is preliminary data.</text>
</comment>
<gene>
    <name evidence="2" type="ORF">POL58_26020</name>
</gene>
<name>A0ABT5BAT2_9BACT</name>